<dbReference type="InterPro" id="IPR002921">
    <property type="entry name" value="Fungal_lipase-type"/>
</dbReference>
<dbReference type="Gene3D" id="3.40.50.1820">
    <property type="entry name" value="alpha/beta hydrolase"/>
    <property type="match status" value="1"/>
</dbReference>
<dbReference type="SUPFAM" id="SSF53474">
    <property type="entry name" value="alpha/beta-Hydrolases"/>
    <property type="match status" value="1"/>
</dbReference>
<evidence type="ECO:0000256" key="1">
    <source>
        <dbReference type="SAM" id="SignalP"/>
    </source>
</evidence>
<keyword evidence="1" id="KW-0732">Signal</keyword>
<dbReference type="Pfam" id="PF01764">
    <property type="entry name" value="Lipase_3"/>
    <property type="match status" value="1"/>
</dbReference>
<name>A0AAF3FI97_9BILA</name>
<accession>A0AAF3FI97</accession>
<dbReference type="PANTHER" id="PTHR45908">
    <property type="entry name" value="PROTEIN CBG11750-RELATED"/>
    <property type="match status" value="1"/>
</dbReference>
<evidence type="ECO:0000313" key="4">
    <source>
        <dbReference type="WBParaSite" id="MBELARI_LOCUS6735"/>
    </source>
</evidence>
<proteinExistence type="predicted"/>
<dbReference type="InterPro" id="IPR029058">
    <property type="entry name" value="AB_hydrolase_fold"/>
</dbReference>
<dbReference type="GO" id="GO:0006629">
    <property type="term" value="P:lipid metabolic process"/>
    <property type="evidence" value="ECO:0007669"/>
    <property type="project" value="InterPro"/>
</dbReference>
<protein>
    <submittedName>
        <fullName evidence="4">Fungal lipase-like domain-containing protein</fullName>
    </submittedName>
</protein>
<dbReference type="AlphaFoldDB" id="A0AAF3FI97"/>
<dbReference type="WBParaSite" id="MBELARI_LOCUS6735">
    <property type="protein sequence ID" value="MBELARI_LOCUS6735"/>
    <property type="gene ID" value="MBELARI_LOCUS6735"/>
</dbReference>
<sequence length="287" mass="32114">MTSNLYLPIFVFLFFGVIAEYSDDFSRNVMFPLAVAAFDKNPGVCIKSGTGDGLLRRQIELPCDVINETCSGYSAFSSSKNAIILGWRGSVGTYEVDLETIDILFGKQLTFPGGSKVADFFYNAFLKLWNAGIKDDYLTLRQQNPNAEVWVTGHSLGAAMSALCAGYLAQLGLADGNKIKLITYGEPRNGDKDYATLINTKIPYSYRVVHDSDIVPHIPFNIENYEHHGTEIWYQNKMNVNDKYTVCKGNEDKSCSKSVTPDQWNWDAHGFYYGTNIGQFENRGCVF</sequence>
<dbReference type="PANTHER" id="PTHR45908:SF8">
    <property type="entry name" value="FUNGAL LIPASE-LIKE DOMAIN-CONTAINING PROTEIN"/>
    <property type="match status" value="1"/>
</dbReference>
<evidence type="ECO:0000313" key="3">
    <source>
        <dbReference type="Proteomes" id="UP000887575"/>
    </source>
</evidence>
<evidence type="ECO:0000259" key="2">
    <source>
        <dbReference type="Pfam" id="PF01764"/>
    </source>
</evidence>
<reference evidence="4" key="1">
    <citation type="submission" date="2024-02" db="UniProtKB">
        <authorList>
            <consortium name="WormBaseParasite"/>
        </authorList>
    </citation>
    <scope>IDENTIFICATION</scope>
</reference>
<dbReference type="Proteomes" id="UP000887575">
    <property type="component" value="Unassembled WGS sequence"/>
</dbReference>
<feature type="chain" id="PRO_5042241790" evidence="1">
    <location>
        <begin position="20"/>
        <end position="287"/>
    </location>
</feature>
<keyword evidence="3" id="KW-1185">Reference proteome</keyword>
<dbReference type="CDD" id="cd00519">
    <property type="entry name" value="Lipase_3"/>
    <property type="match status" value="1"/>
</dbReference>
<organism evidence="3 4">
    <name type="scientific">Mesorhabditis belari</name>
    <dbReference type="NCBI Taxonomy" id="2138241"/>
    <lineage>
        <taxon>Eukaryota</taxon>
        <taxon>Metazoa</taxon>
        <taxon>Ecdysozoa</taxon>
        <taxon>Nematoda</taxon>
        <taxon>Chromadorea</taxon>
        <taxon>Rhabditida</taxon>
        <taxon>Rhabditina</taxon>
        <taxon>Rhabditomorpha</taxon>
        <taxon>Rhabditoidea</taxon>
        <taxon>Rhabditidae</taxon>
        <taxon>Mesorhabditinae</taxon>
        <taxon>Mesorhabditis</taxon>
    </lineage>
</organism>
<feature type="signal peptide" evidence="1">
    <location>
        <begin position="1"/>
        <end position="19"/>
    </location>
</feature>
<feature type="domain" description="Fungal lipase-type" evidence="2">
    <location>
        <begin position="85"/>
        <end position="221"/>
    </location>
</feature>